<keyword evidence="3" id="KW-0812">Transmembrane</keyword>
<dbReference type="InterPro" id="IPR044516">
    <property type="entry name" value="UXS-like"/>
</dbReference>
<dbReference type="InterPro" id="IPR001509">
    <property type="entry name" value="Epimerase_deHydtase"/>
</dbReference>
<dbReference type="GO" id="GO:0070403">
    <property type="term" value="F:NAD+ binding"/>
    <property type="evidence" value="ECO:0007669"/>
    <property type="project" value="InterPro"/>
</dbReference>
<keyword evidence="10" id="KW-0325">Glycoprotein</keyword>
<keyword evidence="9" id="KW-0472">Membrane</keyword>
<reference evidence="15 16" key="1">
    <citation type="submission" date="2016-10" db="EMBL/GenBank/DDBJ databases">
        <authorList>
            <person name="de Groot N.N."/>
        </authorList>
    </citation>
    <scope>NUCLEOTIDE SEQUENCE [LARGE SCALE GENOMIC DNA]</scope>
    <source>
        <strain evidence="15 16">CGMCC 4.2026</strain>
    </source>
</reference>
<keyword evidence="11" id="KW-0456">Lyase</keyword>
<keyword evidence="5" id="KW-0735">Signal-anchor</keyword>
<keyword evidence="8" id="KW-0333">Golgi apparatus</keyword>
<evidence type="ECO:0000256" key="9">
    <source>
        <dbReference type="ARBA" id="ARBA00023136"/>
    </source>
</evidence>
<feature type="region of interest" description="Disordered" evidence="13">
    <location>
        <begin position="313"/>
        <end position="333"/>
    </location>
</feature>
<protein>
    <submittedName>
        <fullName evidence="15">dTDP-glucose 4,6-dehydratase</fullName>
    </submittedName>
</protein>
<feature type="domain" description="NAD-dependent epimerase/dehydratase" evidence="14">
    <location>
        <begin position="3"/>
        <end position="238"/>
    </location>
</feature>
<evidence type="ECO:0000256" key="3">
    <source>
        <dbReference type="ARBA" id="ARBA00022692"/>
    </source>
</evidence>
<dbReference type="CDD" id="cd05230">
    <property type="entry name" value="UGD_SDR_e"/>
    <property type="match status" value="1"/>
</dbReference>
<keyword evidence="16" id="KW-1185">Reference proteome</keyword>
<proteinExistence type="predicted"/>
<dbReference type="FunFam" id="3.40.50.720:FF:000065">
    <property type="entry name" value="UDP-glucuronic acid decarboxylase 1"/>
    <property type="match status" value="1"/>
</dbReference>
<dbReference type="EMBL" id="FODD01000045">
    <property type="protein sequence ID" value="SEO81583.1"/>
    <property type="molecule type" value="Genomic_DNA"/>
</dbReference>
<keyword evidence="4" id="KW-0210">Decarboxylase</keyword>
<organism evidence="15 16">
    <name type="scientific">Actinacidiphila rubida</name>
    <dbReference type="NCBI Taxonomy" id="310780"/>
    <lineage>
        <taxon>Bacteria</taxon>
        <taxon>Bacillati</taxon>
        <taxon>Actinomycetota</taxon>
        <taxon>Actinomycetes</taxon>
        <taxon>Kitasatosporales</taxon>
        <taxon>Streptomycetaceae</taxon>
        <taxon>Actinacidiphila</taxon>
    </lineage>
</organism>
<keyword evidence="6" id="KW-1133">Transmembrane helix</keyword>
<comment type="subcellular location">
    <subcellularLocation>
        <location evidence="2">Golgi apparatus membrane</location>
        <topology evidence="2">Single-pass type II membrane protein</topology>
    </subcellularLocation>
    <subcellularLocation>
        <location evidence="12">Golgi apparatus</location>
        <location evidence="12">Golgi stack membrane</location>
    </subcellularLocation>
</comment>
<evidence type="ECO:0000256" key="13">
    <source>
        <dbReference type="SAM" id="MobiDB-lite"/>
    </source>
</evidence>
<dbReference type="Proteomes" id="UP000181951">
    <property type="component" value="Unassembled WGS sequence"/>
</dbReference>
<evidence type="ECO:0000256" key="4">
    <source>
        <dbReference type="ARBA" id="ARBA00022793"/>
    </source>
</evidence>
<dbReference type="RefSeq" id="WP_075018081.1">
    <property type="nucleotide sequence ID" value="NZ_FODD01000045.1"/>
</dbReference>
<evidence type="ECO:0000256" key="12">
    <source>
        <dbReference type="ARBA" id="ARBA00037859"/>
    </source>
</evidence>
<dbReference type="Gene3D" id="3.40.50.720">
    <property type="entry name" value="NAD(P)-binding Rossmann-like Domain"/>
    <property type="match status" value="1"/>
</dbReference>
<dbReference type="GO" id="GO:0005737">
    <property type="term" value="C:cytoplasm"/>
    <property type="evidence" value="ECO:0007669"/>
    <property type="project" value="TreeGrafter"/>
</dbReference>
<dbReference type="AlphaFoldDB" id="A0A1H8STT2"/>
<dbReference type="STRING" id="310780.SAMN05216267_104530"/>
<dbReference type="Pfam" id="PF01370">
    <property type="entry name" value="Epimerase"/>
    <property type="match status" value="1"/>
</dbReference>
<evidence type="ECO:0000313" key="15">
    <source>
        <dbReference type="EMBL" id="SEO81583.1"/>
    </source>
</evidence>
<keyword evidence="7" id="KW-0520">NAD</keyword>
<evidence type="ECO:0000313" key="16">
    <source>
        <dbReference type="Proteomes" id="UP000181951"/>
    </source>
</evidence>
<dbReference type="GO" id="GO:0048040">
    <property type="term" value="F:UDP-glucuronate decarboxylase activity"/>
    <property type="evidence" value="ECO:0007669"/>
    <property type="project" value="TreeGrafter"/>
</dbReference>
<evidence type="ECO:0000256" key="1">
    <source>
        <dbReference type="ARBA" id="ARBA00001911"/>
    </source>
</evidence>
<gene>
    <name evidence="15" type="ORF">SAMN05216267_104530</name>
</gene>
<evidence type="ECO:0000256" key="10">
    <source>
        <dbReference type="ARBA" id="ARBA00023180"/>
    </source>
</evidence>
<dbReference type="PANTHER" id="PTHR43078">
    <property type="entry name" value="UDP-GLUCURONIC ACID DECARBOXYLASE-RELATED"/>
    <property type="match status" value="1"/>
</dbReference>
<evidence type="ECO:0000256" key="7">
    <source>
        <dbReference type="ARBA" id="ARBA00023027"/>
    </source>
</evidence>
<dbReference type="PANTHER" id="PTHR43078:SF6">
    <property type="entry name" value="UDP-GLUCURONIC ACID DECARBOXYLASE 1"/>
    <property type="match status" value="1"/>
</dbReference>
<evidence type="ECO:0000256" key="8">
    <source>
        <dbReference type="ARBA" id="ARBA00023034"/>
    </source>
</evidence>
<sequence>MRVLVTGGAGFLGSHLCDALISRGDVVWCADDLSTSGPGNLAHLLDDPRFHFVRGDISECLPVPGPVDAVAHLASPASPPDYHSRPLHTLAAGSRGTENALRLADRHGARFVLASTSEVYGDPLVHPQPEDDWGHVNPIGPRSVYDEAKRYAEALTMAFRRSEGTDTGIVRIFNTYGPRMRPHDGRVVSSFIRQALRDETLTVFGDGSQTRSFCYVDDLVRGLLAMLDADEPGPVNLGNPDERTVDELAHLVIEVTGTASGIRRLPLPVDDPTRRCPVVERARARLGWSPEVTLREGLGHTVEWFRTLPAEERATATGRGGRDSVDLREPVRR</sequence>
<dbReference type="OrthoDB" id="9801785at2"/>
<evidence type="ECO:0000256" key="5">
    <source>
        <dbReference type="ARBA" id="ARBA00022968"/>
    </source>
</evidence>
<evidence type="ECO:0000259" key="14">
    <source>
        <dbReference type="Pfam" id="PF01370"/>
    </source>
</evidence>
<accession>A0A1H8STT2</accession>
<evidence type="ECO:0000256" key="2">
    <source>
        <dbReference type="ARBA" id="ARBA00004323"/>
    </source>
</evidence>
<comment type="cofactor">
    <cofactor evidence="1">
        <name>NAD(+)</name>
        <dbReference type="ChEBI" id="CHEBI:57540"/>
    </cofactor>
</comment>
<evidence type="ECO:0000256" key="11">
    <source>
        <dbReference type="ARBA" id="ARBA00023239"/>
    </source>
</evidence>
<dbReference type="InterPro" id="IPR036291">
    <property type="entry name" value="NAD(P)-bd_dom_sf"/>
</dbReference>
<name>A0A1H8STT2_9ACTN</name>
<dbReference type="SUPFAM" id="SSF51735">
    <property type="entry name" value="NAD(P)-binding Rossmann-fold domains"/>
    <property type="match status" value="1"/>
</dbReference>
<dbReference type="GO" id="GO:0042732">
    <property type="term" value="P:D-xylose metabolic process"/>
    <property type="evidence" value="ECO:0007669"/>
    <property type="project" value="InterPro"/>
</dbReference>
<evidence type="ECO:0000256" key="6">
    <source>
        <dbReference type="ARBA" id="ARBA00022989"/>
    </source>
</evidence>